<comment type="caution">
    <text evidence="1">The sequence shown here is derived from an EMBL/GenBank/DDBJ whole genome shotgun (WGS) entry which is preliminary data.</text>
</comment>
<proteinExistence type="predicted"/>
<accession>A0ABV2VEU2</accession>
<sequence>MRTVKVQVPDATAAALDAAAAGAGVPTAVFAGSVLAKAVEEGALAGGSAPQPGSPAVGVPEVGLGGDGGPQVVARAPLMPMPDTGDPDTATVVSLALAFLRGDMVGAKVILESVPLPALLACALSWFNAEGIREHGVDGWDARLVAFLGEAARLRADG</sequence>
<keyword evidence="2" id="KW-1185">Reference proteome</keyword>
<name>A0ABV2VEU2_9ACTN</name>
<gene>
    <name evidence="1" type="ORF">ABZ071_03035</name>
</gene>
<protein>
    <submittedName>
        <fullName evidence="1">Uncharacterized protein</fullName>
    </submittedName>
</protein>
<evidence type="ECO:0000313" key="1">
    <source>
        <dbReference type="EMBL" id="MEU0150899.1"/>
    </source>
</evidence>
<dbReference type="EMBL" id="JBEXRX010000004">
    <property type="protein sequence ID" value="MEU0150899.1"/>
    <property type="molecule type" value="Genomic_DNA"/>
</dbReference>
<dbReference type="Proteomes" id="UP001550348">
    <property type="component" value="Unassembled WGS sequence"/>
</dbReference>
<evidence type="ECO:0000313" key="2">
    <source>
        <dbReference type="Proteomes" id="UP001550348"/>
    </source>
</evidence>
<organism evidence="1 2">
    <name type="scientific">Micromonospora fulviviridis</name>
    <dbReference type="NCBI Taxonomy" id="47860"/>
    <lineage>
        <taxon>Bacteria</taxon>
        <taxon>Bacillati</taxon>
        <taxon>Actinomycetota</taxon>
        <taxon>Actinomycetes</taxon>
        <taxon>Micromonosporales</taxon>
        <taxon>Micromonosporaceae</taxon>
        <taxon>Micromonospora</taxon>
    </lineage>
</organism>
<dbReference type="RefSeq" id="WP_355663066.1">
    <property type="nucleotide sequence ID" value="NZ_JBEXRX010000004.1"/>
</dbReference>
<reference evidence="1 2" key="1">
    <citation type="submission" date="2024-06" db="EMBL/GenBank/DDBJ databases">
        <title>The Natural Products Discovery Center: Release of the First 8490 Sequenced Strains for Exploring Actinobacteria Biosynthetic Diversity.</title>
        <authorList>
            <person name="Kalkreuter E."/>
            <person name="Kautsar S.A."/>
            <person name="Yang D."/>
            <person name="Bader C.D."/>
            <person name="Teijaro C.N."/>
            <person name="Fluegel L."/>
            <person name="Davis C.M."/>
            <person name="Simpson J.R."/>
            <person name="Lauterbach L."/>
            <person name="Steele A.D."/>
            <person name="Gui C."/>
            <person name="Meng S."/>
            <person name="Li G."/>
            <person name="Viehrig K."/>
            <person name="Ye F."/>
            <person name="Su P."/>
            <person name="Kiefer A.F."/>
            <person name="Nichols A."/>
            <person name="Cepeda A.J."/>
            <person name="Yan W."/>
            <person name="Fan B."/>
            <person name="Jiang Y."/>
            <person name="Adhikari A."/>
            <person name="Zheng C.-J."/>
            <person name="Schuster L."/>
            <person name="Cowan T.M."/>
            <person name="Smanski M.J."/>
            <person name="Chevrette M.G."/>
            <person name="De Carvalho L.P.S."/>
            <person name="Shen B."/>
        </authorList>
    </citation>
    <scope>NUCLEOTIDE SEQUENCE [LARGE SCALE GENOMIC DNA]</scope>
    <source>
        <strain evidence="1 2">NPDC006286</strain>
    </source>
</reference>